<name>A0ABN6NU08_9ENTE</name>
<reference evidence="1 2" key="1">
    <citation type="submission" date="2022-03" db="EMBL/GenBank/DDBJ databases">
        <title>Complete genome sequence of Enterococcus innesii DB-1.</title>
        <authorList>
            <person name="Fukuda D."/>
            <person name="Nolasco-Hipolito C."/>
        </authorList>
    </citation>
    <scope>NUCLEOTIDE SEQUENCE [LARGE SCALE GENOMIC DNA]</scope>
    <source>
        <strain evidence="1 2">DB-1</strain>
    </source>
</reference>
<sequence>MHKEVNERYMFFSKLFFCFQKNLFNREIKNLDFSFTELLLIKYEIFFGDELIDTESLIKENEVYIYFKFYNDTLCSKQLTSLYYDIFIIEEQSLPLEYYAEKLAEQFIKKIKL</sequence>
<gene>
    <name evidence="1" type="ORF">ENLAB_32420</name>
</gene>
<protein>
    <submittedName>
        <fullName evidence="1">Uncharacterized protein</fullName>
    </submittedName>
</protein>
<dbReference type="RefSeq" id="WP_244352063.1">
    <property type="nucleotide sequence ID" value="NZ_AP025635.1"/>
</dbReference>
<dbReference type="Proteomes" id="UP000831692">
    <property type="component" value="Chromosome"/>
</dbReference>
<evidence type="ECO:0000313" key="2">
    <source>
        <dbReference type="Proteomes" id="UP000831692"/>
    </source>
</evidence>
<proteinExistence type="predicted"/>
<organism evidence="1 2">
    <name type="scientific">Enterococcus innesii</name>
    <dbReference type="NCBI Taxonomy" id="2839759"/>
    <lineage>
        <taxon>Bacteria</taxon>
        <taxon>Bacillati</taxon>
        <taxon>Bacillota</taxon>
        <taxon>Bacilli</taxon>
        <taxon>Lactobacillales</taxon>
        <taxon>Enterococcaceae</taxon>
        <taxon>Enterococcus</taxon>
    </lineage>
</organism>
<accession>A0ABN6NU08</accession>
<evidence type="ECO:0000313" key="1">
    <source>
        <dbReference type="EMBL" id="BDG69678.1"/>
    </source>
</evidence>
<keyword evidence="2" id="KW-1185">Reference proteome</keyword>
<dbReference type="EMBL" id="AP025635">
    <property type="protein sequence ID" value="BDG69678.1"/>
    <property type="molecule type" value="Genomic_DNA"/>
</dbReference>
<dbReference type="GeneID" id="83459265"/>